<evidence type="ECO:0000313" key="2">
    <source>
        <dbReference type="Proteomes" id="UP000246630"/>
    </source>
</evidence>
<accession>A0A2U8UIM3</accession>
<proteinExistence type="predicted"/>
<dbReference type="Proteomes" id="UP000246630">
    <property type="component" value="Segment"/>
</dbReference>
<keyword evidence="2" id="KW-1185">Reference proteome</keyword>
<gene>
    <name evidence="1" type="primary">17</name>
    <name evidence="1" type="ORF">PBI_HYPERION_17</name>
</gene>
<dbReference type="KEGG" id="vg:54992077"/>
<name>A0A2U8UIM3_9CAUD</name>
<dbReference type="GeneID" id="54992077"/>
<evidence type="ECO:0000313" key="1">
    <source>
        <dbReference type="EMBL" id="AWN03534.1"/>
    </source>
</evidence>
<protein>
    <submittedName>
        <fullName evidence="1">Ribbon-helix-helix DNA binding domain protein</fullName>
    </submittedName>
</protein>
<organism evidence="1 2">
    <name type="scientific">Microbacterium phage Hyperion</name>
    <dbReference type="NCBI Taxonomy" id="2182354"/>
    <lineage>
        <taxon>Viruses</taxon>
        <taxon>Duplodnaviria</taxon>
        <taxon>Heunggongvirae</taxon>
        <taxon>Uroviricota</taxon>
        <taxon>Caudoviricetes</taxon>
        <taxon>Squashvirus</taxon>
        <taxon>Squashvirus hyperion</taxon>
    </lineage>
</organism>
<dbReference type="EMBL" id="MH153803">
    <property type="protein sequence ID" value="AWN03534.1"/>
    <property type="molecule type" value="Genomic_DNA"/>
</dbReference>
<reference evidence="1 2" key="1">
    <citation type="submission" date="2018-03" db="EMBL/GenBank/DDBJ databases">
        <authorList>
            <person name="Stanton A.-C.J."/>
            <person name="Garlena R.A."/>
            <person name="Russell D.A."/>
            <person name="Pope W.H."/>
            <person name="Jacobs-Sera D."/>
            <person name="Hatfull G.F."/>
        </authorList>
    </citation>
    <scope>NUCLEOTIDE SEQUENCE [LARGE SCALE GENOMIC DNA]</scope>
</reference>
<dbReference type="RefSeq" id="YP_009801559.1">
    <property type="nucleotide sequence ID" value="NC_047973.1"/>
</dbReference>
<sequence length="124" mass="13504">MAGGDGWRDIVRDAVAARAADARKNSRNGSQTAHISRVGFTIAAHAYLVRAARARGMSISSYIRRATMAVVAMDLHIEPAEIFAVDAAITPPGKNGRWQSTRDLDGELFGQWKVRPDDSRSDHS</sequence>